<feature type="transmembrane region" description="Helical" evidence="6">
    <location>
        <begin position="299"/>
        <end position="317"/>
    </location>
</feature>
<gene>
    <name evidence="8" type="ORF">FF36_05072</name>
</gene>
<name>A0A0D8B8W4_9ACTN</name>
<accession>A0A0D8B8W4</accession>
<feature type="compositionally biased region" description="Pro residues" evidence="5">
    <location>
        <begin position="179"/>
        <end position="189"/>
    </location>
</feature>
<evidence type="ECO:0000256" key="1">
    <source>
        <dbReference type="ARBA" id="ARBA00004141"/>
    </source>
</evidence>
<keyword evidence="4 6" id="KW-0472">Membrane</keyword>
<comment type="subcellular location">
    <subcellularLocation>
        <location evidence="1">Membrane</location>
        <topology evidence="1">Multi-pass membrane protein</topology>
    </subcellularLocation>
</comment>
<reference evidence="8 9" key="2">
    <citation type="journal article" date="2016" name="Genome Announc.">
        <title>Permanent Draft Genome Sequences for Two Variants of Frankia sp. Strain CpI1, the First Frankia Strain Isolated from Root Nodules of Comptonia peregrina.</title>
        <authorList>
            <person name="Oshone R."/>
            <person name="Hurst S.G.IV."/>
            <person name="Abebe-Akele F."/>
            <person name="Simpson S."/>
            <person name="Morris K."/>
            <person name="Thomas W.K."/>
            <person name="Tisa L.S."/>
        </authorList>
    </citation>
    <scope>NUCLEOTIDE SEQUENCE [LARGE SCALE GENOMIC DNA]</scope>
    <source>
        <strain evidence="9">CpI1-S</strain>
    </source>
</reference>
<feature type="domain" description="Integral membrane bound transporter" evidence="7">
    <location>
        <begin position="218"/>
        <end position="341"/>
    </location>
</feature>
<feature type="transmembrane region" description="Helical" evidence="6">
    <location>
        <begin position="279"/>
        <end position="294"/>
    </location>
</feature>
<evidence type="ECO:0000256" key="4">
    <source>
        <dbReference type="ARBA" id="ARBA00023136"/>
    </source>
</evidence>
<keyword evidence="3 6" id="KW-1133">Transmembrane helix</keyword>
<evidence type="ECO:0000313" key="8">
    <source>
        <dbReference type="EMBL" id="KJE20646.1"/>
    </source>
</evidence>
<dbReference type="Pfam" id="PF13515">
    <property type="entry name" value="FUSC_2"/>
    <property type="match status" value="1"/>
</dbReference>
<feature type="transmembrane region" description="Helical" evidence="6">
    <location>
        <begin position="130"/>
        <end position="153"/>
    </location>
</feature>
<proteinExistence type="predicted"/>
<feature type="transmembrane region" description="Helical" evidence="6">
    <location>
        <begin position="205"/>
        <end position="224"/>
    </location>
</feature>
<sequence length="500" mass="52727">MGAVLATFGTSLALRGLTGASAGISVLGVVLALTLSRVGRGGQDGPRATRLLPLLVTPSVALLASEVADLSRRHRTVGEVLFTAAVSGAVWARRFGPVGTWAGTLATLPFIALLVTPVPPGEGPTSRLNLVAIALIAIGWVTIARHAEARLFAPGPPRRPARREQPTARPVAADRTAPPSAPGVAPPSAPGIARRRRRLPASTRMAVQLAVALGAAFAVGRHVFGEHRSWLVLTAYLVHSGNRGRGDVAYRCAQRLAGAAVGTAAATVVAGRFPAGDDVSIVLIFVLLALGVWLRSASYAYWTACVTGVLALLYGYYGQTGTGLLRERLAAVVLGAAIGLAAAWFVLPVRTGDVLRRRIADLLAALTDYLVVCQTGRARMPRPSRTTPEVMRAALADAHDRLETAFDQLALVAPPLRAHRALTRRPRRHRRPGQAIRPHRYDAVAALLACRPALCALTRELDARGAPPGPVARRDIARARTIVVETRRAMGRAAAAAARH</sequence>
<organism evidence="8 9">
    <name type="scientific">Frankia torreyi</name>
    <dbReference type="NCBI Taxonomy" id="1856"/>
    <lineage>
        <taxon>Bacteria</taxon>
        <taxon>Bacillati</taxon>
        <taxon>Actinomycetota</taxon>
        <taxon>Actinomycetes</taxon>
        <taxon>Frankiales</taxon>
        <taxon>Frankiaceae</taxon>
        <taxon>Frankia</taxon>
    </lineage>
</organism>
<dbReference type="Proteomes" id="UP000032545">
    <property type="component" value="Unassembled WGS sequence"/>
</dbReference>
<evidence type="ECO:0000256" key="3">
    <source>
        <dbReference type="ARBA" id="ARBA00022989"/>
    </source>
</evidence>
<keyword evidence="2 6" id="KW-0812">Transmembrane</keyword>
<dbReference type="EMBL" id="JYFN01000055">
    <property type="protein sequence ID" value="KJE20646.1"/>
    <property type="molecule type" value="Genomic_DNA"/>
</dbReference>
<keyword evidence="9" id="KW-1185">Reference proteome</keyword>
<dbReference type="InterPro" id="IPR049453">
    <property type="entry name" value="Memb_transporter_dom"/>
</dbReference>
<evidence type="ECO:0000313" key="9">
    <source>
        <dbReference type="Proteomes" id="UP000032545"/>
    </source>
</evidence>
<evidence type="ECO:0000259" key="7">
    <source>
        <dbReference type="Pfam" id="PF13515"/>
    </source>
</evidence>
<feature type="region of interest" description="Disordered" evidence="5">
    <location>
        <begin position="153"/>
        <end position="193"/>
    </location>
</feature>
<protein>
    <submittedName>
        <fullName evidence="8">Fusaric acid resistance protein</fullName>
    </submittedName>
</protein>
<feature type="transmembrane region" description="Helical" evidence="6">
    <location>
        <begin position="98"/>
        <end position="118"/>
    </location>
</feature>
<reference evidence="9" key="1">
    <citation type="submission" date="2015-02" db="EMBL/GenBank/DDBJ databases">
        <title>Draft Genome of Frankia sp. CpI1-S.</title>
        <authorList>
            <person name="Oshone R.T."/>
            <person name="Ngom M."/>
            <person name="Ghodhbane-Gtari F."/>
            <person name="Gtari M."/>
            <person name="Morris K."/>
            <person name="Thomas K."/>
            <person name="Sen A."/>
            <person name="Tisa L.S."/>
        </authorList>
    </citation>
    <scope>NUCLEOTIDE SEQUENCE [LARGE SCALE GENOMIC DNA]</scope>
    <source>
        <strain evidence="9">CpI1-S</strain>
    </source>
</reference>
<evidence type="ECO:0000256" key="6">
    <source>
        <dbReference type="SAM" id="Phobius"/>
    </source>
</evidence>
<evidence type="ECO:0000256" key="2">
    <source>
        <dbReference type="ARBA" id="ARBA00022692"/>
    </source>
</evidence>
<comment type="caution">
    <text evidence="8">The sequence shown here is derived from an EMBL/GenBank/DDBJ whole genome shotgun (WGS) entry which is preliminary data.</text>
</comment>
<dbReference type="GO" id="GO:0016020">
    <property type="term" value="C:membrane"/>
    <property type="evidence" value="ECO:0007669"/>
    <property type="project" value="UniProtKB-SubCell"/>
</dbReference>
<dbReference type="PATRIC" id="fig|1502723.3.peg.5272"/>
<evidence type="ECO:0000256" key="5">
    <source>
        <dbReference type="SAM" id="MobiDB-lite"/>
    </source>
</evidence>
<feature type="transmembrane region" description="Helical" evidence="6">
    <location>
        <begin position="329"/>
        <end position="349"/>
    </location>
</feature>
<dbReference type="AlphaFoldDB" id="A0A0D8B8W4"/>